<protein>
    <submittedName>
        <fullName evidence="1">Flavin-dependent tryptophan halogenase RebH</fullName>
        <ecNumber evidence="1">1.14.19.9</ecNumber>
    </submittedName>
</protein>
<sequence>MDIKKVAIVGGGTAGWLAANHIGKEMLNRKGISVTLIESPDIPPIGVGEGTVPDIRNTLKSFGIREDEFIRQCDATFKQSIKFINWMDKKKHGEGNFFHHLSDVPST</sequence>
<dbReference type="PANTHER" id="PTHR43747">
    <property type="entry name" value="FAD-BINDING PROTEIN"/>
    <property type="match status" value="1"/>
</dbReference>
<evidence type="ECO:0000313" key="1">
    <source>
        <dbReference type="EMBL" id="CAH9056412.1"/>
    </source>
</evidence>
<comment type="caution">
    <text evidence="1">The sequence shown here is derived from an EMBL/GenBank/DDBJ whole genome shotgun (WGS) entry which is preliminary data.</text>
</comment>
<keyword evidence="2" id="KW-1185">Reference proteome</keyword>
<dbReference type="Proteomes" id="UP001152447">
    <property type="component" value="Unassembled WGS sequence"/>
</dbReference>
<dbReference type="PANTHER" id="PTHR43747:SF4">
    <property type="entry name" value="FLAVIN-DEPENDENT TRYPTOPHAN HALOGENASE"/>
    <property type="match status" value="1"/>
</dbReference>
<keyword evidence="1" id="KW-0560">Oxidoreductase</keyword>
<reference evidence="1" key="1">
    <citation type="submission" date="2022-07" db="EMBL/GenBank/DDBJ databases">
        <authorList>
            <person name="Criscuolo A."/>
        </authorList>
    </citation>
    <scope>NUCLEOTIDE SEQUENCE</scope>
    <source>
        <strain evidence="1">CIP103197</strain>
    </source>
</reference>
<dbReference type="GO" id="GO:0004497">
    <property type="term" value="F:monooxygenase activity"/>
    <property type="evidence" value="ECO:0007669"/>
    <property type="project" value="InterPro"/>
</dbReference>
<dbReference type="InterPro" id="IPR006905">
    <property type="entry name" value="Flavin_halogenase"/>
</dbReference>
<dbReference type="EMBL" id="CAMAPB010000016">
    <property type="protein sequence ID" value="CAH9056412.1"/>
    <property type="molecule type" value="Genomic_DNA"/>
</dbReference>
<organism evidence="1 2">
    <name type="scientific">Pseudoalteromonas haloplanktis</name>
    <name type="common">Alteromonas haloplanktis</name>
    <dbReference type="NCBI Taxonomy" id="228"/>
    <lineage>
        <taxon>Bacteria</taxon>
        <taxon>Pseudomonadati</taxon>
        <taxon>Pseudomonadota</taxon>
        <taxon>Gammaproteobacteria</taxon>
        <taxon>Alteromonadales</taxon>
        <taxon>Pseudoalteromonadaceae</taxon>
        <taxon>Pseudoalteromonas</taxon>
    </lineage>
</organism>
<dbReference type="SUPFAM" id="SSF51905">
    <property type="entry name" value="FAD/NAD(P)-binding domain"/>
    <property type="match status" value="1"/>
</dbReference>
<dbReference type="Pfam" id="PF04820">
    <property type="entry name" value="Trp_halogenase"/>
    <property type="match status" value="1"/>
</dbReference>
<name>A0A9W4VUP1_PSEHA</name>
<proteinExistence type="predicted"/>
<evidence type="ECO:0000313" key="2">
    <source>
        <dbReference type="Proteomes" id="UP001152447"/>
    </source>
</evidence>
<dbReference type="AlphaFoldDB" id="A0A9W4VUP1"/>
<dbReference type="Gene3D" id="3.50.50.60">
    <property type="entry name" value="FAD/NAD(P)-binding domain"/>
    <property type="match status" value="1"/>
</dbReference>
<gene>
    <name evidence="1" type="primary">rebH_1</name>
    <name evidence="1" type="ORF">PSEHALCIP103_01451</name>
</gene>
<accession>A0A9W4VUP1</accession>
<dbReference type="EC" id="1.14.19.9" evidence="1"/>
<dbReference type="InterPro" id="IPR036188">
    <property type="entry name" value="FAD/NAD-bd_sf"/>
</dbReference>
<dbReference type="InterPro" id="IPR050816">
    <property type="entry name" value="Flavin-dep_Halogenase_NPB"/>
</dbReference>